<evidence type="ECO:0000256" key="7">
    <source>
        <dbReference type="ARBA" id="ARBA00022927"/>
    </source>
</evidence>
<comment type="subunit">
    <text evidence="3 12">Oligomeric complex that consists of at least the alpha, beta, beta', gamma, delta, epsilon and zeta subunits.</text>
</comment>
<keyword evidence="10 12" id="KW-0968">Cytoplasmic vesicle</keyword>
<proteinExistence type="inferred from homology"/>
<evidence type="ECO:0000256" key="13">
    <source>
        <dbReference type="SAM" id="MobiDB-lite"/>
    </source>
</evidence>
<feature type="domain" description="AP complex mu/sigma subunit" evidence="14">
    <location>
        <begin position="13"/>
        <end position="178"/>
    </location>
</feature>
<protein>
    <recommendedName>
        <fullName evidence="12">Coatomer subunit zeta</fullName>
    </recommendedName>
</protein>
<dbReference type="RefSeq" id="XP_009496160.1">
    <property type="nucleotide sequence ID" value="XM_009497885.1"/>
</dbReference>
<dbReference type="PANTHER" id="PTHR11043">
    <property type="entry name" value="ZETA-COAT PROTEIN"/>
    <property type="match status" value="1"/>
</dbReference>
<dbReference type="EMBL" id="KB932206">
    <property type="protein sequence ID" value="KCV69595.1"/>
    <property type="molecule type" value="Genomic_DNA"/>
</dbReference>
<comment type="subcellular location">
    <subcellularLocation>
        <location evidence="12">Cytoplasm</location>
    </subcellularLocation>
    <subcellularLocation>
        <location evidence="1 12">Golgi apparatus membrane</location>
        <topology evidence="1 12">Peripheral membrane protein</topology>
        <orientation evidence="1 12">Cytoplasmic side</orientation>
    </subcellularLocation>
    <subcellularLocation>
        <location evidence="12">Cytoplasmic vesicle</location>
        <location evidence="12">COPI-coated vesicle membrane</location>
        <topology evidence="12">Peripheral membrane protein</topology>
        <orientation evidence="12">Cytoplasmic side</orientation>
    </subcellularLocation>
</comment>
<keyword evidence="5 12" id="KW-0963">Cytoplasm</keyword>
<dbReference type="GO" id="GO:0000139">
    <property type="term" value="C:Golgi membrane"/>
    <property type="evidence" value="ECO:0007669"/>
    <property type="project" value="UniProtKB-SubCell"/>
</dbReference>
<evidence type="ECO:0000256" key="5">
    <source>
        <dbReference type="ARBA" id="ARBA00022490"/>
    </source>
</evidence>
<dbReference type="InterPro" id="IPR039652">
    <property type="entry name" value="Coatomer_zeta"/>
</dbReference>
<feature type="compositionally biased region" description="Polar residues" evidence="13">
    <location>
        <begin position="43"/>
        <end position="54"/>
    </location>
</feature>
<dbReference type="Pfam" id="PF01217">
    <property type="entry name" value="Clat_adaptor_s"/>
    <property type="match status" value="1"/>
</dbReference>
<evidence type="ECO:0000256" key="9">
    <source>
        <dbReference type="ARBA" id="ARBA00023136"/>
    </source>
</evidence>
<keyword evidence="7 12" id="KW-0653">Protein transport</keyword>
<dbReference type="GeneID" id="20528740"/>
<dbReference type="FunFam" id="3.30.450.60:FF:000013">
    <property type="entry name" value="Coatomer subunit zeta"/>
    <property type="match status" value="1"/>
</dbReference>
<keyword evidence="16" id="KW-1185">Reference proteome</keyword>
<dbReference type="GO" id="GO:0006891">
    <property type="term" value="P:intra-Golgi vesicle-mediated transport"/>
    <property type="evidence" value="ECO:0007669"/>
    <property type="project" value="TreeGrafter"/>
</dbReference>
<dbReference type="PANTHER" id="PTHR11043:SF0">
    <property type="entry name" value="COATOMER SUBUNIT ZETA"/>
    <property type="match status" value="1"/>
</dbReference>
<evidence type="ECO:0000259" key="14">
    <source>
        <dbReference type="Pfam" id="PF01217"/>
    </source>
</evidence>
<evidence type="ECO:0000313" key="15">
    <source>
        <dbReference type="EMBL" id="KCV69595.1"/>
    </source>
</evidence>
<evidence type="ECO:0000313" key="16">
    <source>
        <dbReference type="Proteomes" id="UP000030693"/>
    </source>
</evidence>
<dbReference type="STRING" id="691883.A0A058Z5R3"/>
<feature type="region of interest" description="Disordered" evidence="13">
    <location>
        <begin position="37"/>
        <end position="60"/>
    </location>
</feature>
<dbReference type="OMA" id="NRIMARY"/>
<dbReference type="GO" id="GO:0006890">
    <property type="term" value="P:retrograde vesicle-mediated transport, Golgi to endoplasmic reticulum"/>
    <property type="evidence" value="ECO:0007669"/>
    <property type="project" value="UniProtKB-UniRule"/>
</dbReference>
<evidence type="ECO:0000256" key="6">
    <source>
        <dbReference type="ARBA" id="ARBA00022892"/>
    </source>
</evidence>
<keyword evidence="4 12" id="KW-0813">Transport</keyword>
<organism evidence="15">
    <name type="scientific">Fonticula alba</name>
    <name type="common">Slime mold</name>
    <dbReference type="NCBI Taxonomy" id="691883"/>
    <lineage>
        <taxon>Eukaryota</taxon>
        <taxon>Rotosphaerida</taxon>
        <taxon>Fonticulaceae</taxon>
        <taxon>Fonticula</taxon>
    </lineage>
</organism>
<evidence type="ECO:0000256" key="4">
    <source>
        <dbReference type="ARBA" id="ARBA00022448"/>
    </source>
</evidence>
<dbReference type="InterPro" id="IPR011012">
    <property type="entry name" value="Longin-like_dom_sf"/>
</dbReference>
<evidence type="ECO:0000256" key="11">
    <source>
        <dbReference type="ARBA" id="ARBA00045555"/>
    </source>
</evidence>
<evidence type="ECO:0000256" key="2">
    <source>
        <dbReference type="ARBA" id="ARBA00006972"/>
    </source>
</evidence>
<dbReference type="InterPro" id="IPR022775">
    <property type="entry name" value="AP_mu_sigma_su"/>
</dbReference>
<dbReference type="GO" id="GO:0006886">
    <property type="term" value="P:intracellular protein transport"/>
    <property type="evidence" value="ECO:0007669"/>
    <property type="project" value="TreeGrafter"/>
</dbReference>
<dbReference type="SUPFAM" id="SSF64356">
    <property type="entry name" value="SNARE-like"/>
    <property type="match status" value="1"/>
</dbReference>
<dbReference type="AlphaFoldDB" id="A0A058Z5R3"/>
<evidence type="ECO:0000256" key="10">
    <source>
        <dbReference type="ARBA" id="ARBA00023329"/>
    </source>
</evidence>
<keyword evidence="6 12" id="KW-0931">ER-Golgi transport</keyword>
<evidence type="ECO:0000256" key="1">
    <source>
        <dbReference type="ARBA" id="ARBA00004255"/>
    </source>
</evidence>
<keyword evidence="8 12" id="KW-0333">Golgi apparatus</keyword>
<evidence type="ECO:0000256" key="3">
    <source>
        <dbReference type="ARBA" id="ARBA00011775"/>
    </source>
</evidence>
<comment type="similarity">
    <text evidence="2 12">Belongs to the adaptor complexes small subunit family.</text>
</comment>
<reference evidence="15" key="1">
    <citation type="submission" date="2013-04" db="EMBL/GenBank/DDBJ databases">
        <title>The Genome Sequence of Fonticula alba ATCC 38817.</title>
        <authorList>
            <consortium name="The Broad Institute Genomics Platform"/>
            <person name="Russ C."/>
            <person name="Cuomo C."/>
            <person name="Burger G."/>
            <person name="Gray M.W."/>
            <person name="Holland P.W.H."/>
            <person name="King N."/>
            <person name="Lang F.B.F."/>
            <person name="Roger A.J."/>
            <person name="Ruiz-Trillo I."/>
            <person name="Brown M."/>
            <person name="Walker B."/>
            <person name="Young S."/>
            <person name="Zeng Q."/>
            <person name="Gargeya S."/>
            <person name="Fitzgerald M."/>
            <person name="Haas B."/>
            <person name="Abouelleil A."/>
            <person name="Allen A.W."/>
            <person name="Alvarado L."/>
            <person name="Arachchi H.M."/>
            <person name="Berlin A.M."/>
            <person name="Chapman S.B."/>
            <person name="Gainer-Dewar J."/>
            <person name="Goldberg J."/>
            <person name="Griggs A."/>
            <person name="Gujja S."/>
            <person name="Hansen M."/>
            <person name="Howarth C."/>
            <person name="Imamovic A."/>
            <person name="Ireland A."/>
            <person name="Larimer J."/>
            <person name="McCowan C."/>
            <person name="Murphy C."/>
            <person name="Pearson M."/>
            <person name="Poon T.W."/>
            <person name="Priest M."/>
            <person name="Roberts A."/>
            <person name="Saif S."/>
            <person name="Shea T."/>
            <person name="Sisk P."/>
            <person name="Sykes S."/>
            <person name="Wortman J."/>
            <person name="Nusbaum C."/>
            <person name="Birren B."/>
        </authorList>
    </citation>
    <scope>NUCLEOTIDE SEQUENCE [LARGE SCALE GENOMIC DNA]</scope>
    <source>
        <strain evidence="15">ATCC 38817</strain>
    </source>
</reference>
<comment type="function">
    <text evidence="11">The coatomer is a cytosolic protein complex that binds to dilysine motifs and reversibly associates with Golgi non-clathrin-coated vesicles, which further mediate biosynthetic protein transport from the ER, via the Golgi up to the trans Golgi network. Coatomer complex is required for budding from Golgi membranes, and is essential for the retrograde Golgi-to-ER transport of dilysine-tagged proteins. The zeta subunit may be involved in regulating the coat assembly and, hence, the rate of biosynthetic protein transport due to its association-dissociation properties with the coatomer complex.</text>
</comment>
<dbReference type="Proteomes" id="UP000030693">
    <property type="component" value="Unassembled WGS sequence"/>
</dbReference>
<dbReference type="OrthoDB" id="10249988at2759"/>
<accession>A0A058Z5R3</accession>
<name>A0A058Z5R3_FONAL</name>
<keyword evidence="9 12" id="KW-0472">Membrane</keyword>
<gene>
    <name evidence="15" type="ORF">H696_04015</name>
</gene>
<sequence>MSAPMSNTSLASIRGVMILDSAGNRIMARYYDPPALPNAGRSAANNGGSRQQTQKSRKDVIDLSTLEGQRSFEARVCDQARRLPHGEIMHLPPMLVSYRPSRDLILAMVAPEHENELALWTSLSALADALNSLLQFHLEKSVIIDYYDLALLAIDEAVDGGILLEIDGAQIAARVAARHPDALGGQGSSSSSGPDGSGGSLGEQMVGTAFATARLIGRALIQ</sequence>
<dbReference type="Gene3D" id="3.30.450.60">
    <property type="match status" value="1"/>
</dbReference>
<evidence type="ECO:0000256" key="12">
    <source>
        <dbReference type="RuleBase" id="RU366053"/>
    </source>
</evidence>
<dbReference type="eggNOG" id="KOG3343">
    <property type="taxonomic scope" value="Eukaryota"/>
</dbReference>
<evidence type="ECO:0000256" key="8">
    <source>
        <dbReference type="ARBA" id="ARBA00023034"/>
    </source>
</evidence>
<dbReference type="GO" id="GO:0030126">
    <property type="term" value="C:COPI vesicle coat"/>
    <property type="evidence" value="ECO:0007669"/>
    <property type="project" value="UniProtKB-UniRule"/>
</dbReference>